<keyword evidence="4" id="KW-1185">Reference proteome</keyword>
<keyword evidence="2" id="KW-0812">Transmembrane</keyword>
<feature type="region of interest" description="Disordered" evidence="1">
    <location>
        <begin position="50"/>
        <end position="109"/>
    </location>
</feature>
<keyword evidence="2" id="KW-0472">Membrane</keyword>
<accession>A0ABS7PZ50</accession>
<name>A0ABS7PZ50_9ACTN</name>
<dbReference type="Proteomes" id="UP000778578">
    <property type="component" value="Unassembled WGS sequence"/>
</dbReference>
<organism evidence="3 4">
    <name type="scientific">Actinacidiphila acidipaludis</name>
    <dbReference type="NCBI Taxonomy" id="2873382"/>
    <lineage>
        <taxon>Bacteria</taxon>
        <taxon>Bacillati</taxon>
        <taxon>Actinomycetota</taxon>
        <taxon>Actinomycetes</taxon>
        <taxon>Kitasatosporales</taxon>
        <taxon>Streptomycetaceae</taxon>
        <taxon>Actinacidiphila</taxon>
    </lineage>
</organism>
<dbReference type="RefSeq" id="WP_222959450.1">
    <property type="nucleotide sequence ID" value="NZ_JAINZZ010000001.1"/>
</dbReference>
<sequence>MTSTLSEVVEPSPVFVDQSGRRGRRLRGLGWGVGVAFVGVTLTMVSGLLGTQSDAPSFSVPDTADTLPPGQYVDAPQPAPPGRADRVKGAPLTAGSPTGGGSEDTTTPP</sequence>
<feature type="transmembrane region" description="Helical" evidence="2">
    <location>
        <begin position="28"/>
        <end position="49"/>
    </location>
</feature>
<gene>
    <name evidence="3" type="ORF">K7862_00765</name>
</gene>
<protein>
    <submittedName>
        <fullName evidence="3">Uncharacterized protein</fullName>
    </submittedName>
</protein>
<reference evidence="3 4" key="1">
    <citation type="submission" date="2021-08" db="EMBL/GenBank/DDBJ databases">
        <title>WGS of actinomycetes from Thailand.</title>
        <authorList>
            <person name="Thawai C."/>
        </authorList>
    </citation>
    <scope>NUCLEOTIDE SEQUENCE [LARGE SCALE GENOMIC DNA]</scope>
    <source>
        <strain evidence="3 4">PLK6-54</strain>
    </source>
</reference>
<proteinExistence type="predicted"/>
<dbReference type="EMBL" id="JAINZZ010000001">
    <property type="protein sequence ID" value="MBY8876174.1"/>
    <property type="molecule type" value="Genomic_DNA"/>
</dbReference>
<evidence type="ECO:0000256" key="1">
    <source>
        <dbReference type="SAM" id="MobiDB-lite"/>
    </source>
</evidence>
<evidence type="ECO:0000313" key="4">
    <source>
        <dbReference type="Proteomes" id="UP000778578"/>
    </source>
</evidence>
<keyword evidence="2" id="KW-1133">Transmembrane helix</keyword>
<evidence type="ECO:0000313" key="3">
    <source>
        <dbReference type="EMBL" id="MBY8876174.1"/>
    </source>
</evidence>
<comment type="caution">
    <text evidence="3">The sequence shown here is derived from an EMBL/GenBank/DDBJ whole genome shotgun (WGS) entry which is preliminary data.</text>
</comment>
<evidence type="ECO:0000256" key="2">
    <source>
        <dbReference type="SAM" id="Phobius"/>
    </source>
</evidence>